<protein>
    <recommendedName>
        <fullName evidence="4">DUF1275 domain-containing protein</fullName>
    </recommendedName>
</protein>
<feature type="transmembrane region" description="Helical" evidence="1">
    <location>
        <begin position="132"/>
        <end position="152"/>
    </location>
</feature>
<dbReference type="PANTHER" id="PTHR37314">
    <property type="entry name" value="SLR0142 PROTEIN"/>
    <property type="match status" value="1"/>
</dbReference>
<accession>A0A0M4MA64</accession>
<dbReference type="STRING" id="361183.AMC99_02575"/>
<feature type="transmembrane region" description="Helical" evidence="1">
    <location>
        <begin position="54"/>
        <end position="75"/>
    </location>
</feature>
<evidence type="ECO:0008006" key="4">
    <source>
        <dbReference type="Google" id="ProtNLM"/>
    </source>
</evidence>
<evidence type="ECO:0000256" key="1">
    <source>
        <dbReference type="SAM" id="Phobius"/>
    </source>
</evidence>
<dbReference type="PANTHER" id="PTHR37314:SF4">
    <property type="entry name" value="UPF0700 TRANSMEMBRANE PROTEIN YOAK"/>
    <property type="match status" value="1"/>
</dbReference>
<dbReference type="PATRIC" id="fig|361183.4.peg.2530"/>
<dbReference type="InterPro" id="IPR010699">
    <property type="entry name" value="DUF1275"/>
</dbReference>
<feature type="transmembrane region" description="Helical" evidence="1">
    <location>
        <begin position="87"/>
        <end position="120"/>
    </location>
</feature>
<dbReference type="KEGG" id="aep:AMC99_02575"/>
<name>A0A0M4MA64_9SPHN</name>
<sequence>MHRYDPGRQKLALGLAFLAGQTDAIGFIVAGGYFTSFMSGNTTRLGVDLIENPAVAYLPVVLIASFLGGVVAGSLVIGKWQRRRKTVLLTIVASVLGAAAIAAACGLQLVFLTLAAAAMGAANNSFSRDGEVTVGVTYMTGALVRFGQGIAARLSGRSTGTMRGYGALWAALAAGAASGAGLHSLSPTGAPAACFVIAVLLCLGAYRVERNDS</sequence>
<keyword evidence="1" id="KW-0812">Transmembrane</keyword>
<proteinExistence type="predicted"/>
<keyword evidence="1" id="KW-1133">Transmembrane helix</keyword>
<gene>
    <name evidence="2" type="ORF">AMC99_02575</name>
</gene>
<dbReference type="Pfam" id="PF06912">
    <property type="entry name" value="DUF1275"/>
    <property type="match status" value="1"/>
</dbReference>
<dbReference type="EMBL" id="CP012669">
    <property type="protein sequence ID" value="ALE17848.1"/>
    <property type="molecule type" value="Genomic_DNA"/>
</dbReference>
<keyword evidence="1" id="KW-0472">Membrane</keyword>
<feature type="transmembrane region" description="Helical" evidence="1">
    <location>
        <begin position="12"/>
        <end position="34"/>
    </location>
</feature>
<dbReference type="AlphaFoldDB" id="A0A0M4MA64"/>
<organism evidence="2 3">
    <name type="scientific">Altererythrobacter epoxidivorans</name>
    <dbReference type="NCBI Taxonomy" id="361183"/>
    <lineage>
        <taxon>Bacteria</taxon>
        <taxon>Pseudomonadati</taxon>
        <taxon>Pseudomonadota</taxon>
        <taxon>Alphaproteobacteria</taxon>
        <taxon>Sphingomonadales</taxon>
        <taxon>Erythrobacteraceae</taxon>
        <taxon>Altererythrobacter</taxon>
    </lineage>
</organism>
<feature type="transmembrane region" description="Helical" evidence="1">
    <location>
        <begin position="164"/>
        <end position="183"/>
    </location>
</feature>
<evidence type="ECO:0000313" key="2">
    <source>
        <dbReference type="EMBL" id="ALE17848.1"/>
    </source>
</evidence>
<evidence type="ECO:0000313" key="3">
    <source>
        <dbReference type="Proteomes" id="UP000057938"/>
    </source>
</evidence>
<dbReference type="OrthoDB" id="885342at2"/>
<keyword evidence="3" id="KW-1185">Reference proteome</keyword>
<feature type="transmembrane region" description="Helical" evidence="1">
    <location>
        <begin position="189"/>
        <end position="208"/>
    </location>
</feature>
<reference evidence="2 3" key="1">
    <citation type="submission" date="2015-09" db="EMBL/GenBank/DDBJ databases">
        <title>Complete genome sequence of a benzo[a]pyrene-degrading bacterium Altererythrobacter epoxidivorans CGMCC 1.7731T.</title>
        <authorList>
            <person name="Li Z."/>
            <person name="Cheng H."/>
            <person name="Huo Y."/>
            <person name="Xu X."/>
        </authorList>
    </citation>
    <scope>NUCLEOTIDE SEQUENCE [LARGE SCALE GENOMIC DNA]</scope>
    <source>
        <strain evidence="2 3">CGMCC 1.7731</strain>
    </source>
</reference>
<dbReference type="Proteomes" id="UP000057938">
    <property type="component" value="Chromosome"/>
</dbReference>
<dbReference type="RefSeq" id="WP_061927027.1">
    <property type="nucleotide sequence ID" value="NZ_CP012669.1"/>
</dbReference>